<gene>
    <name evidence="2" type="ORF">ACFONL_16045</name>
</gene>
<dbReference type="GO" id="GO:0016757">
    <property type="term" value="F:glycosyltransferase activity"/>
    <property type="evidence" value="ECO:0007669"/>
    <property type="project" value="UniProtKB-KW"/>
</dbReference>
<evidence type="ECO:0000313" key="2">
    <source>
        <dbReference type="EMBL" id="MFC3638854.1"/>
    </source>
</evidence>
<dbReference type="Pfam" id="PF00535">
    <property type="entry name" value="Glycos_transf_2"/>
    <property type="match status" value="1"/>
</dbReference>
<proteinExistence type="predicted"/>
<dbReference type="InterPro" id="IPR001173">
    <property type="entry name" value="Glyco_trans_2-like"/>
</dbReference>
<reference evidence="3" key="1">
    <citation type="journal article" date="2019" name="Int. J. Syst. Evol. Microbiol.">
        <title>The Global Catalogue of Microorganisms (GCM) 10K type strain sequencing project: providing services to taxonomists for standard genome sequencing and annotation.</title>
        <authorList>
            <consortium name="The Broad Institute Genomics Platform"/>
            <consortium name="The Broad Institute Genome Sequencing Center for Infectious Disease"/>
            <person name="Wu L."/>
            <person name="Ma J."/>
        </authorList>
    </citation>
    <scope>NUCLEOTIDE SEQUENCE [LARGE SCALE GENOMIC DNA]</scope>
    <source>
        <strain evidence="3">KCTC 42282</strain>
    </source>
</reference>
<accession>A0ABV7UJF8</accession>
<dbReference type="Proteomes" id="UP001595704">
    <property type="component" value="Unassembled WGS sequence"/>
</dbReference>
<protein>
    <submittedName>
        <fullName evidence="2">Glycosyltransferase</fullName>
        <ecNumber evidence="2">2.4.-.-</ecNumber>
    </submittedName>
</protein>
<keyword evidence="2" id="KW-0808">Transferase</keyword>
<dbReference type="EMBL" id="JBHRYC010000080">
    <property type="protein sequence ID" value="MFC3638854.1"/>
    <property type="molecule type" value="Genomic_DNA"/>
</dbReference>
<evidence type="ECO:0000259" key="1">
    <source>
        <dbReference type="Pfam" id="PF00535"/>
    </source>
</evidence>
<dbReference type="EC" id="2.4.-.-" evidence="2"/>
<dbReference type="InterPro" id="IPR050834">
    <property type="entry name" value="Glycosyltransf_2"/>
</dbReference>
<organism evidence="2 3">
    <name type="scientific">Camelimonas fluminis</name>
    <dbReference type="NCBI Taxonomy" id="1576911"/>
    <lineage>
        <taxon>Bacteria</taxon>
        <taxon>Pseudomonadati</taxon>
        <taxon>Pseudomonadota</taxon>
        <taxon>Alphaproteobacteria</taxon>
        <taxon>Hyphomicrobiales</taxon>
        <taxon>Chelatococcaceae</taxon>
        <taxon>Camelimonas</taxon>
    </lineage>
</organism>
<dbReference type="SUPFAM" id="SSF53448">
    <property type="entry name" value="Nucleotide-diphospho-sugar transferases"/>
    <property type="match status" value="1"/>
</dbReference>
<keyword evidence="2" id="KW-0328">Glycosyltransferase</keyword>
<dbReference type="InterPro" id="IPR029044">
    <property type="entry name" value="Nucleotide-diphossugar_trans"/>
</dbReference>
<feature type="domain" description="Glycosyltransferase 2-like" evidence="1">
    <location>
        <begin position="415"/>
        <end position="545"/>
    </location>
</feature>
<dbReference type="PANTHER" id="PTHR43685:SF2">
    <property type="entry name" value="GLYCOSYLTRANSFERASE 2-LIKE DOMAIN-CONTAINING PROTEIN"/>
    <property type="match status" value="1"/>
</dbReference>
<dbReference type="Gene3D" id="3.40.50.2000">
    <property type="entry name" value="Glycogen Phosphorylase B"/>
    <property type="match status" value="1"/>
</dbReference>
<sequence length="810" mass="89815">MVGALVFVTTELSPFTPGGIGRVIHNVLRSISVEDRERSYVLAVDCSISEAAFSTLFPGAKLISLSSDDGNGRYDAFGHHPPRRAFSGTDLQWKSSVVFRALRKLSHETNIEYVEFPDWGGLGFATIQEKKISGLLSEATLGVRLHSTHSLLLHHEAHVVSDTDLIIIDLERKCLRDCDLIIAQLGPVGEHTRKIFGFARDEWNDRVVIHAPPVLLDHHNPAPTTVATSANMPIMFGSKLQRFKRPDLFVRGVAGFCQQSPDFRGPALISAHRSDGEYSDRVVRLIPPSLKDRFQFDAPRQGVAREKLIAASTFIAPSDFESFCLSAYEASLLGARVILNGTNPGFGDDTPWLHGVNCIKFDGTTTGLMEALKANFGGVDLLPVKLPSDPWPWNGKPDHKLVASPSLTAESPLVSVVIPHFNLGDYLLPTIMSVLQQTYENIEIIIVDDASFDIESVSVIKDLANSNNDRLRILTAQGNVGLSGARNIGLSDARGKYLLPLDADDILNLRFIEIAVRALQNNPEYDIFVTPAAYFEDGENLVLPGEEADFPDYATFVGEALVSGVRQNKFSTATALFRAAVVKKYRYVESLFSYEDWNLYLRLAQDGHRFLVSNDVYFYYRNRANSMVKEAHDPERHSLFLHDNLRTAVRPERRLPLAHLASIAAASSRASPIGTHKRDWDGILDLLTASIARRTAERAKPRGIGLLFALKDRLQGRDKAARDQRLVSASDLFDAHWYLRTYPDVAAAKLNPANHYISHGANEGRDPGPFFSTRDYLAANPDVRNAGINPLVHYVTFGLQEGRNLGRRYG</sequence>
<name>A0ABV7UJF8_9HYPH</name>
<evidence type="ECO:0000313" key="3">
    <source>
        <dbReference type="Proteomes" id="UP001595704"/>
    </source>
</evidence>
<dbReference type="SUPFAM" id="SSF53756">
    <property type="entry name" value="UDP-Glycosyltransferase/glycogen phosphorylase"/>
    <property type="match status" value="1"/>
</dbReference>
<dbReference type="CDD" id="cd00761">
    <property type="entry name" value="Glyco_tranf_GTA_type"/>
    <property type="match status" value="1"/>
</dbReference>
<dbReference type="RefSeq" id="WP_191321415.1">
    <property type="nucleotide sequence ID" value="NZ_BNCG01000077.1"/>
</dbReference>
<comment type="caution">
    <text evidence="2">The sequence shown here is derived from an EMBL/GenBank/DDBJ whole genome shotgun (WGS) entry which is preliminary data.</text>
</comment>
<dbReference type="Gene3D" id="3.90.550.10">
    <property type="entry name" value="Spore Coat Polysaccharide Biosynthesis Protein SpsA, Chain A"/>
    <property type="match status" value="1"/>
</dbReference>
<dbReference type="PANTHER" id="PTHR43685">
    <property type="entry name" value="GLYCOSYLTRANSFERASE"/>
    <property type="match status" value="1"/>
</dbReference>
<keyword evidence="3" id="KW-1185">Reference proteome</keyword>